<organism evidence="2 3">
    <name type="scientific">Butyricimonas virosa</name>
    <dbReference type="NCBI Taxonomy" id="544645"/>
    <lineage>
        <taxon>Bacteria</taxon>
        <taxon>Pseudomonadati</taxon>
        <taxon>Bacteroidota</taxon>
        <taxon>Bacteroidia</taxon>
        <taxon>Bacteroidales</taxon>
        <taxon>Odoribacteraceae</taxon>
        <taxon>Butyricimonas</taxon>
    </lineage>
</organism>
<proteinExistence type="predicted"/>
<dbReference type="Proteomes" id="UP000654720">
    <property type="component" value="Chromosome"/>
</dbReference>
<evidence type="ECO:0000313" key="4">
    <source>
        <dbReference type="Proteomes" id="UP000654720"/>
    </source>
</evidence>
<dbReference type="EMBL" id="CP069450">
    <property type="protein sequence ID" value="QRO50202.1"/>
    <property type="molecule type" value="Genomic_DNA"/>
</dbReference>
<evidence type="ECO:0008006" key="5">
    <source>
        <dbReference type="Google" id="ProtNLM"/>
    </source>
</evidence>
<accession>A0A413IQ97</accession>
<keyword evidence="4" id="KW-1185">Reference proteome</keyword>
<dbReference type="Proteomes" id="UP000286063">
    <property type="component" value="Unassembled WGS sequence"/>
</dbReference>
<dbReference type="GeneID" id="93097013"/>
<dbReference type="PROSITE" id="PS51257">
    <property type="entry name" value="PROKAR_LIPOPROTEIN"/>
    <property type="match status" value="1"/>
</dbReference>
<dbReference type="Pfam" id="PF15869">
    <property type="entry name" value="TolB_like"/>
    <property type="match status" value="1"/>
</dbReference>
<sequence>MRRILYFLLLVFLVSCKNSENIELSYFELEDFPRTKYCTSKSISIQVANSLSYHVLHDSLVLVTTRGNGGYFVEMYNLNSKQKIMDFAQKGLNANQFSHARVVLDETNVSSIFYLYNVITNSIVEINIDSLLKYEDSYSFKKIYFSGYTNVPSFCKYDETRYLAQNKYYSIVKDLDNDVDRFLFVKKNEFDITNSTYSKSWEYKYYLSNINKVIMFSDSTKNRLWCVLDGEDRFDIYKRDDLSLLKSYSGPYHYDVEYVVGEAGRGSLPLVVRNGVYSGYSAAVTTDSCVYLLLGNQNYKGKRELPDRVLDKSEIYKLSWEGELLCRYILDSYVYAFSMDSEGKYFYCTVKENRQLDPKFVYYEL</sequence>
<gene>
    <name evidence="2" type="ORF">DXA50_05745</name>
    <name evidence="1" type="ORF">I6J59_00755</name>
</gene>
<dbReference type="AlphaFoldDB" id="A0A413IQ97"/>
<reference evidence="2 3" key="1">
    <citation type="submission" date="2018-08" db="EMBL/GenBank/DDBJ databases">
        <title>A genome reference for cultivated species of the human gut microbiota.</title>
        <authorList>
            <person name="Zou Y."/>
            <person name="Xue W."/>
            <person name="Luo G."/>
        </authorList>
    </citation>
    <scope>NUCLEOTIDE SEQUENCE [LARGE SCALE GENOMIC DNA]</scope>
    <source>
        <strain evidence="2 3">OF02-7</strain>
    </source>
</reference>
<dbReference type="EMBL" id="QSCR01000006">
    <property type="protein sequence ID" value="RGY19442.1"/>
    <property type="molecule type" value="Genomic_DNA"/>
</dbReference>
<protein>
    <recommendedName>
        <fullName evidence="5">6-bladed beta-propeller</fullName>
    </recommendedName>
</protein>
<dbReference type="OrthoDB" id="1025612at2"/>
<evidence type="ECO:0000313" key="3">
    <source>
        <dbReference type="Proteomes" id="UP000286063"/>
    </source>
</evidence>
<evidence type="ECO:0000313" key="2">
    <source>
        <dbReference type="EMBL" id="RGY19442.1"/>
    </source>
</evidence>
<dbReference type="RefSeq" id="WP_027202245.1">
    <property type="nucleotide sequence ID" value="NZ_CAJKXH010000016.1"/>
</dbReference>
<evidence type="ECO:0000313" key="1">
    <source>
        <dbReference type="EMBL" id="QRO50202.1"/>
    </source>
</evidence>
<name>A0A413IQ97_9BACT</name>
<reference evidence="1 4" key="2">
    <citation type="submission" date="2021-02" db="EMBL/GenBank/DDBJ databases">
        <title>FDA dAtabase for Regulatory Grade micrObial Sequences (FDA-ARGOS): Supporting development and validation of Infectious Disease Dx tests.</title>
        <authorList>
            <person name="Carlson P."/>
            <person name="Fischbach M."/>
            <person name="Hastie J."/>
            <person name="Bilen M."/>
            <person name="Cheng A."/>
            <person name="Tallon L."/>
            <person name="Sadzewicz L."/>
            <person name="Zhao X."/>
            <person name="Boylan J."/>
            <person name="Ott S."/>
            <person name="Bowen H."/>
            <person name="Vavikolanu K."/>
            <person name="Mehta A."/>
            <person name="Aluvathingal J."/>
            <person name="Nadendla S."/>
            <person name="Yan Y."/>
            <person name="Sichtig H."/>
        </authorList>
    </citation>
    <scope>NUCLEOTIDE SEQUENCE [LARGE SCALE GENOMIC DNA]</scope>
    <source>
        <strain evidence="1 4">FDAARGOS_1229</strain>
    </source>
</reference>